<comment type="caution">
    <text evidence="10">The sequence shown here is derived from an EMBL/GenBank/DDBJ whole genome shotgun (WGS) entry which is preliminary data.</text>
</comment>
<evidence type="ECO:0000256" key="4">
    <source>
        <dbReference type="ARBA" id="ARBA00022679"/>
    </source>
</evidence>
<dbReference type="PRINTS" id="PR00344">
    <property type="entry name" value="BCTRLSENSOR"/>
</dbReference>
<dbReference type="Pfam" id="PF08448">
    <property type="entry name" value="PAS_4"/>
    <property type="match status" value="1"/>
</dbReference>
<evidence type="ECO:0000313" key="10">
    <source>
        <dbReference type="EMBL" id="MFD1874952.1"/>
    </source>
</evidence>
<dbReference type="InterPro" id="IPR004358">
    <property type="entry name" value="Sig_transdc_His_kin-like_C"/>
</dbReference>
<feature type="domain" description="PAS" evidence="8">
    <location>
        <begin position="238"/>
        <end position="309"/>
    </location>
</feature>
<dbReference type="InterPro" id="IPR013656">
    <property type="entry name" value="PAS_4"/>
</dbReference>
<evidence type="ECO:0000256" key="2">
    <source>
        <dbReference type="ARBA" id="ARBA00012438"/>
    </source>
</evidence>
<dbReference type="Gene3D" id="3.30.565.10">
    <property type="entry name" value="Histidine kinase-like ATPase, C-terminal domain"/>
    <property type="match status" value="1"/>
</dbReference>
<dbReference type="InterPro" id="IPR003594">
    <property type="entry name" value="HATPase_dom"/>
</dbReference>
<dbReference type="SMART" id="SM00091">
    <property type="entry name" value="PAS"/>
    <property type="match status" value="3"/>
</dbReference>
<evidence type="ECO:0000256" key="3">
    <source>
        <dbReference type="ARBA" id="ARBA00022553"/>
    </source>
</evidence>
<feature type="domain" description="PAS" evidence="8">
    <location>
        <begin position="6"/>
        <end position="76"/>
    </location>
</feature>
<comment type="catalytic activity">
    <reaction evidence="1">
        <text>ATP + protein L-histidine = ADP + protein N-phospho-L-histidine.</text>
        <dbReference type="EC" id="2.7.13.3"/>
    </reaction>
</comment>
<dbReference type="EC" id="2.7.13.3" evidence="2"/>
<dbReference type="Gene3D" id="1.10.287.130">
    <property type="match status" value="1"/>
</dbReference>
<dbReference type="Pfam" id="PF13426">
    <property type="entry name" value="PAS_9"/>
    <property type="match status" value="1"/>
</dbReference>
<evidence type="ECO:0000313" key="11">
    <source>
        <dbReference type="Proteomes" id="UP001597197"/>
    </source>
</evidence>
<dbReference type="Gene3D" id="3.30.450.20">
    <property type="entry name" value="PAS domain"/>
    <property type="match status" value="3"/>
</dbReference>
<dbReference type="InterPro" id="IPR001610">
    <property type="entry name" value="PAC"/>
</dbReference>
<dbReference type="PROSITE" id="PS50113">
    <property type="entry name" value="PAC"/>
    <property type="match status" value="1"/>
</dbReference>
<dbReference type="PROSITE" id="PS50112">
    <property type="entry name" value="PAS"/>
    <property type="match status" value="2"/>
</dbReference>
<organism evidence="10 11">
    <name type="scientific">Hymenobacter bucti</name>
    <dbReference type="NCBI Taxonomy" id="1844114"/>
    <lineage>
        <taxon>Bacteria</taxon>
        <taxon>Pseudomonadati</taxon>
        <taxon>Bacteroidota</taxon>
        <taxon>Cytophagia</taxon>
        <taxon>Cytophagales</taxon>
        <taxon>Hymenobacteraceae</taxon>
        <taxon>Hymenobacter</taxon>
    </lineage>
</organism>
<dbReference type="SMART" id="SM00387">
    <property type="entry name" value="HATPase_c"/>
    <property type="match status" value="1"/>
</dbReference>
<dbReference type="PANTHER" id="PTHR42878">
    <property type="entry name" value="TWO-COMPONENT HISTIDINE KINASE"/>
    <property type="match status" value="1"/>
</dbReference>
<dbReference type="InterPro" id="IPR005467">
    <property type="entry name" value="His_kinase_dom"/>
</dbReference>
<dbReference type="RefSeq" id="WP_382317187.1">
    <property type="nucleotide sequence ID" value="NZ_JBHUFD010000018.1"/>
</dbReference>
<dbReference type="Pfam" id="PF08447">
    <property type="entry name" value="PAS_3"/>
    <property type="match status" value="1"/>
</dbReference>
<dbReference type="InterPro" id="IPR050351">
    <property type="entry name" value="BphY/WalK/GraS-like"/>
</dbReference>
<protein>
    <recommendedName>
        <fullName evidence="2">histidine kinase</fullName>
        <ecNumber evidence="2">2.7.13.3</ecNumber>
    </recommendedName>
</protein>
<name>A0ABW4QZC9_9BACT</name>
<sequence length="597" mass="66151">MGIRDEFQMVENLLLSSSDVLCALDQHDRLWRIGMAGQRVLGYAPAELTGAPFRTLLHPTDYAQVEAAYQAARQQATPVCFEGRCLTKTGQAVALAWSVFRWPATELLLCMGRTVESQLVTRPTEIPAGNALLERIADAYIEVDTDWTITHFNDQAERVLQIDRQQCLGRNHWQVFPNTVNSRFGYYLHLAVDSGQPVHFEALSTRTNRWLEVKARPTAEGLAIFLANITDRVTAAKHLEQLALVAQGTDNGVLISDAQGRTEWVNEGFTKHTGYVLADLLGRFPGAVLDGPDTDPAVQETIRAYFRQPEPFSVPILTYTKAGEKLWVLLHVTPIYNQAGELTQFISIQQNINAQKVMEAQQAQLTQDLYEHNRDLQQFTYMLSHNLRAPLANALGLSQLLTRVGKHSPVFDASLGYLRQSLEQVDGVLHDLNLVLSLRDQQHQQTPETVVLAEVCEQAIQHWTPALTACGGQVTLDVAEGLLVRGTRAYVYSLFDNLLSNALKYRAPARPLHITIASEAGAHGGATIQFADNGSGFDQVKAGAKLFQLYQRFHGGHQGRGLGLFLVKTHVEAMGGTIEVSSQVGVGTRFVIQLNQR</sequence>
<dbReference type="InterPro" id="IPR013655">
    <property type="entry name" value="PAS_fold_3"/>
</dbReference>
<feature type="domain" description="Histidine kinase" evidence="7">
    <location>
        <begin position="382"/>
        <end position="597"/>
    </location>
</feature>
<dbReference type="SUPFAM" id="SSF55785">
    <property type="entry name" value="PYP-like sensor domain (PAS domain)"/>
    <property type="match status" value="3"/>
</dbReference>
<dbReference type="InterPro" id="IPR036097">
    <property type="entry name" value="HisK_dim/P_sf"/>
</dbReference>
<evidence type="ECO:0000256" key="1">
    <source>
        <dbReference type="ARBA" id="ARBA00000085"/>
    </source>
</evidence>
<dbReference type="Pfam" id="PF02518">
    <property type="entry name" value="HATPase_c"/>
    <property type="match status" value="1"/>
</dbReference>
<dbReference type="EMBL" id="JBHUFD010000018">
    <property type="protein sequence ID" value="MFD1874952.1"/>
    <property type="molecule type" value="Genomic_DNA"/>
</dbReference>
<dbReference type="CDD" id="cd00130">
    <property type="entry name" value="PAS"/>
    <property type="match status" value="3"/>
</dbReference>
<dbReference type="SUPFAM" id="SSF55874">
    <property type="entry name" value="ATPase domain of HSP90 chaperone/DNA topoisomerase II/histidine kinase"/>
    <property type="match status" value="1"/>
</dbReference>
<keyword evidence="11" id="KW-1185">Reference proteome</keyword>
<keyword evidence="6" id="KW-0472">Membrane</keyword>
<gene>
    <name evidence="10" type="ORF">ACFSDX_21135</name>
</gene>
<dbReference type="SUPFAM" id="SSF47384">
    <property type="entry name" value="Homodimeric domain of signal transducing histidine kinase"/>
    <property type="match status" value="1"/>
</dbReference>
<dbReference type="SMART" id="SM00086">
    <property type="entry name" value="PAC"/>
    <property type="match status" value="1"/>
</dbReference>
<dbReference type="InterPro" id="IPR000014">
    <property type="entry name" value="PAS"/>
</dbReference>
<dbReference type="CDD" id="cd00082">
    <property type="entry name" value="HisKA"/>
    <property type="match status" value="1"/>
</dbReference>
<keyword evidence="4" id="KW-0808">Transferase</keyword>
<keyword evidence="5" id="KW-0418">Kinase</keyword>
<evidence type="ECO:0000259" key="7">
    <source>
        <dbReference type="PROSITE" id="PS50109"/>
    </source>
</evidence>
<reference evidence="11" key="1">
    <citation type="journal article" date="2019" name="Int. J. Syst. Evol. Microbiol.">
        <title>The Global Catalogue of Microorganisms (GCM) 10K type strain sequencing project: providing services to taxonomists for standard genome sequencing and annotation.</title>
        <authorList>
            <consortium name="The Broad Institute Genomics Platform"/>
            <consortium name="The Broad Institute Genome Sequencing Center for Infectious Disease"/>
            <person name="Wu L."/>
            <person name="Ma J."/>
        </authorList>
    </citation>
    <scope>NUCLEOTIDE SEQUENCE [LARGE SCALE GENOMIC DNA]</scope>
    <source>
        <strain evidence="11">CGMCC 1.15795</strain>
    </source>
</reference>
<dbReference type="InterPro" id="IPR003661">
    <property type="entry name" value="HisK_dim/P_dom"/>
</dbReference>
<dbReference type="InterPro" id="IPR036890">
    <property type="entry name" value="HATPase_C_sf"/>
</dbReference>
<dbReference type="InterPro" id="IPR035965">
    <property type="entry name" value="PAS-like_dom_sf"/>
</dbReference>
<evidence type="ECO:0000259" key="8">
    <source>
        <dbReference type="PROSITE" id="PS50112"/>
    </source>
</evidence>
<dbReference type="PROSITE" id="PS50109">
    <property type="entry name" value="HIS_KIN"/>
    <property type="match status" value="1"/>
</dbReference>
<evidence type="ECO:0000256" key="6">
    <source>
        <dbReference type="ARBA" id="ARBA00023136"/>
    </source>
</evidence>
<dbReference type="InterPro" id="IPR000700">
    <property type="entry name" value="PAS-assoc_C"/>
</dbReference>
<dbReference type="Proteomes" id="UP001597197">
    <property type="component" value="Unassembled WGS sequence"/>
</dbReference>
<keyword evidence="3" id="KW-0597">Phosphoprotein</keyword>
<feature type="domain" description="PAC" evidence="9">
    <location>
        <begin position="310"/>
        <end position="364"/>
    </location>
</feature>
<accession>A0ABW4QZC9</accession>
<dbReference type="NCBIfam" id="TIGR00229">
    <property type="entry name" value="sensory_box"/>
    <property type="match status" value="3"/>
</dbReference>
<proteinExistence type="predicted"/>
<evidence type="ECO:0000259" key="9">
    <source>
        <dbReference type="PROSITE" id="PS50113"/>
    </source>
</evidence>
<dbReference type="PANTHER" id="PTHR42878:SF15">
    <property type="entry name" value="BACTERIOPHYTOCHROME"/>
    <property type="match status" value="1"/>
</dbReference>
<evidence type="ECO:0000256" key="5">
    <source>
        <dbReference type="ARBA" id="ARBA00022777"/>
    </source>
</evidence>